<feature type="transmembrane region" description="Helical" evidence="2">
    <location>
        <begin position="158"/>
        <end position="178"/>
    </location>
</feature>
<accession>A0A1Z5JZW3</accession>
<feature type="compositionally biased region" description="Low complexity" evidence="1">
    <location>
        <begin position="41"/>
        <end position="54"/>
    </location>
</feature>
<feature type="transmembrane region" description="Helical" evidence="2">
    <location>
        <begin position="242"/>
        <end position="261"/>
    </location>
</feature>
<feature type="region of interest" description="Disordered" evidence="1">
    <location>
        <begin position="1"/>
        <end position="106"/>
    </location>
</feature>
<evidence type="ECO:0000256" key="2">
    <source>
        <dbReference type="SAM" id="Phobius"/>
    </source>
</evidence>
<keyword evidence="4" id="KW-1185">Reference proteome</keyword>
<dbReference type="InParanoid" id="A0A1Z5JZW3"/>
<proteinExistence type="predicted"/>
<feature type="compositionally biased region" description="Basic and acidic residues" evidence="1">
    <location>
        <begin position="1"/>
        <end position="10"/>
    </location>
</feature>
<name>A0A1Z5JZW3_FISSO</name>
<evidence type="ECO:0000313" key="3">
    <source>
        <dbReference type="EMBL" id="GAX19449.1"/>
    </source>
</evidence>
<comment type="caution">
    <text evidence="3">The sequence shown here is derived from an EMBL/GenBank/DDBJ whole genome shotgun (WGS) entry which is preliminary data.</text>
</comment>
<gene>
    <name evidence="3" type="ORF">FisN_19Hh021</name>
</gene>
<sequence>MSEAPNHENHYVPPNLQDTKTPADNYTREKIDDDAQDETRTAMNATTEATNTTTSDASNPPPIPFEQELSASNNNEKSEDHVRQLAGKEAQHHQQTNKNSSQWAETFKARTRSCANPNATTTNTTTNTDPTCTAANVPPDVVSVALPAHQLVFPNRDVLPVAQLLILGMVGILVGWLGNAVVGTSCYFASVDVTVQQKEKQMHFGLYKYSSVDNGSNGYEYCVPYSGSYAKQAPFVARTMNVLALFFGTMTLMVLWWTLVMGSSLVRPSLWKWSSRASIMAGVCQLSTLSFYAETICRQHSCHLGPSSYLNGIVAIVWFGIAREMRLRSPDRTVDDNTSHLLESDPICGDTNNKAALELPTRVSTYEPPGVC</sequence>
<organism evidence="3 4">
    <name type="scientific">Fistulifera solaris</name>
    <name type="common">Oleaginous diatom</name>
    <dbReference type="NCBI Taxonomy" id="1519565"/>
    <lineage>
        <taxon>Eukaryota</taxon>
        <taxon>Sar</taxon>
        <taxon>Stramenopiles</taxon>
        <taxon>Ochrophyta</taxon>
        <taxon>Bacillariophyta</taxon>
        <taxon>Bacillariophyceae</taxon>
        <taxon>Bacillariophycidae</taxon>
        <taxon>Naviculales</taxon>
        <taxon>Naviculaceae</taxon>
        <taxon>Fistulifera</taxon>
    </lineage>
</organism>
<feature type="compositionally biased region" description="Low complexity" evidence="1">
    <location>
        <begin position="114"/>
        <end position="131"/>
    </location>
</feature>
<feature type="transmembrane region" description="Helical" evidence="2">
    <location>
        <begin position="304"/>
        <end position="322"/>
    </location>
</feature>
<dbReference type="Proteomes" id="UP000198406">
    <property type="component" value="Unassembled WGS sequence"/>
</dbReference>
<feature type="compositionally biased region" description="Polar residues" evidence="1">
    <location>
        <begin position="93"/>
        <end position="104"/>
    </location>
</feature>
<keyword evidence="2" id="KW-1133">Transmembrane helix</keyword>
<evidence type="ECO:0000313" key="4">
    <source>
        <dbReference type="Proteomes" id="UP000198406"/>
    </source>
</evidence>
<keyword evidence="2" id="KW-0812">Transmembrane</keyword>
<feature type="transmembrane region" description="Helical" evidence="2">
    <location>
        <begin position="273"/>
        <end position="292"/>
    </location>
</feature>
<feature type="compositionally biased region" description="Basic and acidic residues" evidence="1">
    <location>
        <begin position="26"/>
        <end position="40"/>
    </location>
</feature>
<keyword evidence="2" id="KW-0472">Membrane</keyword>
<reference evidence="3 4" key="1">
    <citation type="journal article" date="2015" name="Plant Cell">
        <title>Oil accumulation by the oleaginous diatom Fistulifera solaris as revealed by the genome and transcriptome.</title>
        <authorList>
            <person name="Tanaka T."/>
            <person name="Maeda Y."/>
            <person name="Veluchamy A."/>
            <person name="Tanaka M."/>
            <person name="Abida H."/>
            <person name="Marechal E."/>
            <person name="Bowler C."/>
            <person name="Muto M."/>
            <person name="Sunaga Y."/>
            <person name="Tanaka M."/>
            <person name="Yoshino T."/>
            <person name="Taniguchi T."/>
            <person name="Fukuda Y."/>
            <person name="Nemoto M."/>
            <person name="Matsumoto M."/>
            <person name="Wong P.S."/>
            <person name="Aburatani S."/>
            <person name="Fujibuchi W."/>
        </authorList>
    </citation>
    <scope>NUCLEOTIDE SEQUENCE [LARGE SCALE GENOMIC DNA]</scope>
    <source>
        <strain evidence="3 4">JPCC DA0580</strain>
    </source>
</reference>
<protein>
    <submittedName>
        <fullName evidence="3">Uncharacterized protein</fullName>
    </submittedName>
</protein>
<evidence type="ECO:0000256" key="1">
    <source>
        <dbReference type="SAM" id="MobiDB-lite"/>
    </source>
</evidence>
<feature type="region of interest" description="Disordered" evidence="1">
    <location>
        <begin position="112"/>
        <end position="131"/>
    </location>
</feature>
<dbReference type="AlphaFoldDB" id="A0A1Z5JZW3"/>
<dbReference type="EMBL" id="BDSP01000137">
    <property type="protein sequence ID" value="GAX19449.1"/>
    <property type="molecule type" value="Genomic_DNA"/>
</dbReference>